<evidence type="ECO:0000256" key="1">
    <source>
        <dbReference type="SAM" id="MobiDB-lite"/>
    </source>
</evidence>
<dbReference type="GeneID" id="28858683"/>
<gene>
    <name evidence="2" type="ORF">VFPPC_16937</name>
</gene>
<feature type="region of interest" description="Disordered" evidence="1">
    <location>
        <begin position="141"/>
        <end position="160"/>
    </location>
</feature>
<dbReference type="KEGG" id="pchm:VFPPC_16937"/>
<dbReference type="RefSeq" id="XP_018137003.1">
    <property type="nucleotide sequence ID" value="XM_018294689.1"/>
</dbReference>
<sequence>MFSSSFVEGRAVANKDEDGDRKYPEVSLQEDDPEAMEIILSILHYRFLDSYQRLEPEMLAIVALHSDKYRCNNSLQPWINKRVTTVRQLETVEEYGLLLTATYLFGIPEHFQFASISAIRHVPQSFEEVWSQHDTISLLPQEVNGPDTENFGRHPEQGRMGRTLSATTHNRLRNEPPTVSAMW</sequence>
<evidence type="ECO:0000313" key="3">
    <source>
        <dbReference type="Proteomes" id="UP000078397"/>
    </source>
</evidence>
<dbReference type="STRING" id="1380566.A0A179F0E4"/>
<keyword evidence="3" id="KW-1185">Reference proteome</keyword>
<dbReference type="AlphaFoldDB" id="A0A179F0E4"/>
<feature type="region of interest" description="Disordered" evidence="1">
    <location>
        <begin position="1"/>
        <end position="25"/>
    </location>
</feature>
<protein>
    <submittedName>
        <fullName evidence="2">Uncharacterized protein</fullName>
    </submittedName>
</protein>
<proteinExistence type="predicted"/>
<organism evidence="2 3">
    <name type="scientific">Pochonia chlamydosporia 170</name>
    <dbReference type="NCBI Taxonomy" id="1380566"/>
    <lineage>
        <taxon>Eukaryota</taxon>
        <taxon>Fungi</taxon>
        <taxon>Dikarya</taxon>
        <taxon>Ascomycota</taxon>
        <taxon>Pezizomycotina</taxon>
        <taxon>Sordariomycetes</taxon>
        <taxon>Hypocreomycetidae</taxon>
        <taxon>Hypocreales</taxon>
        <taxon>Clavicipitaceae</taxon>
        <taxon>Pochonia</taxon>
    </lineage>
</organism>
<feature type="compositionally biased region" description="Basic and acidic residues" evidence="1">
    <location>
        <begin position="13"/>
        <end position="24"/>
    </location>
</feature>
<comment type="caution">
    <text evidence="2">The sequence shown here is derived from an EMBL/GenBank/DDBJ whole genome shotgun (WGS) entry which is preliminary data.</text>
</comment>
<feature type="compositionally biased region" description="Basic and acidic residues" evidence="1">
    <location>
        <begin position="150"/>
        <end position="159"/>
    </location>
</feature>
<evidence type="ECO:0000313" key="2">
    <source>
        <dbReference type="EMBL" id="OAQ58906.1"/>
    </source>
</evidence>
<dbReference type="EMBL" id="LSBJ02000013">
    <property type="protein sequence ID" value="OAQ58906.1"/>
    <property type="molecule type" value="Genomic_DNA"/>
</dbReference>
<reference evidence="2 3" key="1">
    <citation type="journal article" date="2016" name="PLoS Pathog.">
        <title>Biosynthesis of antibiotic leucinostatins in bio-control fungus Purpureocillium lilacinum and their inhibition on phytophthora revealed by genome mining.</title>
        <authorList>
            <person name="Wang G."/>
            <person name="Liu Z."/>
            <person name="Lin R."/>
            <person name="Li E."/>
            <person name="Mao Z."/>
            <person name="Ling J."/>
            <person name="Yang Y."/>
            <person name="Yin W.B."/>
            <person name="Xie B."/>
        </authorList>
    </citation>
    <scope>NUCLEOTIDE SEQUENCE [LARGE SCALE GENOMIC DNA]</scope>
    <source>
        <strain evidence="2">170</strain>
    </source>
</reference>
<dbReference type="Proteomes" id="UP000078397">
    <property type="component" value="Unassembled WGS sequence"/>
</dbReference>
<dbReference type="OrthoDB" id="5326346at2759"/>
<name>A0A179F0E4_METCM</name>
<accession>A0A179F0E4</accession>